<dbReference type="KEGG" id="vg:55620332"/>
<keyword evidence="2" id="KW-1185">Reference proteome</keyword>
<name>A0A514A8M8_9CAUD</name>
<sequence length="165" mass="18498">MSSVYVLSKMSMPVAYCVYEQRDRNSGAVPTARNPVVGDVPLLRRKIFIHGGAGIPSTRSGFGERIHDQNGQPLWVADGVVTAISESDWEILKEHELFKKHMERGQVKVINQDIRDNHRKVAKEAAGLTNDPFAMMTPERMTKRYAQTKNITASTGSVEESEKRN</sequence>
<organism evidence="1 2">
    <name type="scientific">Pantoea phage Kyle</name>
    <dbReference type="NCBI Taxonomy" id="2589665"/>
    <lineage>
        <taxon>Viruses</taxon>
        <taxon>Duplodnaviria</taxon>
        <taxon>Heunggongvirae</taxon>
        <taxon>Uroviricota</taxon>
        <taxon>Caudoviricetes</taxon>
        <taxon>Lindbergviridae</taxon>
        <taxon>Kylevirus</taxon>
        <taxon>Kylevirus kyle</taxon>
    </lineage>
</organism>
<evidence type="ECO:0000313" key="2">
    <source>
        <dbReference type="Proteomes" id="UP000319711"/>
    </source>
</evidence>
<dbReference type="Proteomes" id="UP000319711">
    <property type="component" value="Segment"/>
</dbReference>
<protein>
    <submittedName>
        <fullName evidence="1">Uncharacterized protein</fullName>
    </submittedName>
</protein>
<gene>
    <name evidence="1" type="primary">33</name>
    <name evidence="1" type="ORF">KYLE_36</name>
</gene>
<accession>A0A514A8M8</accession>
<dbReference type="EMBL" id="MN038177">
    <property type="protein sequence ID" value="QDH49617.1"/>
    <property type="molecule type" value="Genomic_DNA"/>
</dbReference>
<dbReference type="GeneID" id="55620332"/>
<proteinExistence type="predicted"/>
<evidence type="ECO:0000313" key="1">
    <source>
        <dbReference type="EMBL" id="QDH49617.1"/>
    </source>
</evidence>
<dbReference type="RefSeq" id="YP_009849868.1">
    <property type="nucleotide sequence ID" value="NC_048796.1"/>
</dbReference>
<reference evidence="1 2" key="1">
    <citation type="submission" date="2019-06" db="EMBL/GenBank/DDBJ databases">
        <authorList>
            <person name="Fakulujo A."/>
            <person name="Fiaz D."/>
            <person name="Garg S."/>
            <person name="Gordon G."/>
            <person name="Haider Z."/>
            <person name="Hale A."/>
            <person name="Hodges K."/>
            <person name="Jacob L."/>
            <person name="Kandil F."/>
            <person name="Kincaid V."/>
            <person name="Melchor-Guerra M."/>
            <person name="Morrelli A."/>
            <person name="Morris R."/>
            <person name="Nawaz M."/>
            <person name="Nguyen N."/>
            <person name="Omair A."/>
            <person name="Pray J."/>
            <person name="Saleem H."/>
            <person name="Saravane K."/>
            <person name="Sharma A."/>
            <person name="Singh A."/>
            <person name="Walston M."/>
            <person name="Zaman H."/>
            <person name="Puthuveetil N."/>
            <person name="Do L."/>
            <person name="Islam N."/>
            <person name="Johnson A."/>
        </authorList>
    </citation>
    <scope>NUCLEOTIDE SEQUENCE [LARGE SCALE GENOMIC DNA]</scope>
</reference>